<evidence type="ECO:0000313" key="10">
    <source>
        <dbReference type="Proteomes" id="UP001515480"/>
    </source>
</evidence>
<dbReference type="SUPFAM" id="SSF55821">
    <property type="entry name" value="YrdC/RibB"/>
    <property type="match status" value="1"/>
</dbReference>
<name>A0AB34K7F1_PRYPA</name>
<evidence type="ECO:0000256" key="6">
    <source>
        <dbReference type="ARBA" id="ARBA00023211"/>
    </source>
</evidence>
<dbReference type="PANTHER" id="PTHR21327">
    <property type="entry name" value="GTP CYCLOHYDROLASE II-RELATED"/>
    <property type="match status" value="1"/>
</dbReference>
<proteinExistence type="inferred from homology"/>
<comment type="cofactor">
    <cofactor evidence="8">
        <name>Mg(2+)</name>
        <dbReference type="ChEBI" id="CHEBI:18420"/>
    </cofactor>
    <cofactor evidence="8">
        <name>Mn(2+)</name>
        <dbReference type="ChEBI" id="CHEBI:29035"/>
    </cofactor>
    <text evidence="8">Binds 2 divalent metal cations per subunit. Magnesium or manganese.</text>
</comment>
<keyword evidence="4 8" id="KW-0479">Metal-binding</keyword>
<evidence type="ECO:0000256" key="7">
    <source>
        <dbReference type="ARBA" id="ARBA00023239"/>
    </source>
</evidence>
<comment type="pathway">
    <text evidence="2 8">Cofactor biosynthesis; riboflavin biosynthesis; 2-hydroxy-3-oxobutyl phosphate from D-ribulose 5-phosphate: step 1/1.</text>
</comment>
<dbReference type="GO" id="GO:0005829">
    <property type="term" value="C:cytosol"/>
    <property type="evidence" value="ECO:0007669"/>
    <property type="project" value="TreeGrafter"/>
</dbReference>
<keyword evidence="10" id="KW-1185">Reference proteome</keyword>
<dbReference type="InterPro" id="IPR017945">
    <property type="entry name" value="DHBP_synth_RibB-like_a/b_dom"/>
</dbReference>
<evidence type="ECO:0000256" key="4">
    <source>
        <dbReference type="ARBA" id="ARBA00022723"/>
    </source>
</evidence>
<dbReference type="Pfam" id="PF00926">
    <property type="entry name" value="DHBP_synthase"/>
    <property type="match status" value="1"/>
</dbReference>
<keyword evidence="3 8" id="KW-0686">Riboflavin biosynthesis</keyword>
<comment type="catalytic activity">
    <reaction evidence="8">
        <text>D-ribulose 5-phosphate = (2S)-2-hydroxy-3-oxobutyl phosphate + formate + H(+)</text>
        <dbReference type="Rhea" id="RHEA:18457"/>
        <dbReference type="ChEBI" id="CHEBI:15378"/>
        <dbReference type="ChEBI" id="CHEBI:15740"/>
        <dbReference type="ChEBI" id="CHEBI:58121"/>
        <dbReference type="ChEBI" id="CHEBI:58830"/>
        <dbReference type="EC" id="4.1.99.12"/>
    </reaction>
</comment>
<dbReference type="HAMAP" id="MF_00180">
    <property type="entry name" value="RibB"/>
    <property type="match status" value="1"/>
</dbReference>
<dbReference type="GO" id="GO:0046872">
    <property type="term" value="F:metal ion binding"/>
    <property type="evidence" value="ECO:0007669"/>
    <property type="project" value="UniProtKB-KW"/>
</dbReference>
<evidence type="ECO:0000256" key="3">
    <source>
        <dbReference type="ARBA" id="ARBA00022619"/>
    </source>
</evidence>
<organism evidence="9 10">
    <name type="scientific">Prymnesium parvum</name>
    <name type="common">Toxic golden alga</name>
    <dbReference type="NCBI Taxonomy" id="97485"/>
    <lineage>
        <taxon>Eukaryota</taxon>
        <taxon>Haptista</taxon>
        <taxon>Haptophyta</taxon>
        <taxon>Prymnesiophyceae</taxon>
        <taxon>Prymnesiales</taxon>
        <taxon>Prymnesiaceae</taxon>
        <taxon>Prymnesium</taxon>
    </lineage>
</organism>
<accession>A0AB34K7F1</accession>
<keyword evidence="6 8" id="KW-0464">Manganese</keyword>
<evidence type="ECO:0000256" key="1">
    <source>
        <dbReference type="ARBA" id="ARBA00001936"/>
    </source>
</evidence>
<evidence type="ECO:0000256" key="8">
    <source>
        <dbReference type="RuleBase" id="RU003843"/>
    </source>
</evidence>
<dbReference type="FunFam" id="3.90.870.10:FF:000001">
    <property type="entry name" value="Riboflavin biosynthesis protein RibBA"/>
    <property type="match status" value="1"/>
</dbReference>
<dbReference type="GO" id="GO:0008686">
    <property type="term" value="F:3,4-dihydroxy-2-butanone-4-phosphate synthase activity"/>
    <property type="evidence" value="ECO:0007669"/>
    <property type="project" value="UniProtKB-EC"/>
</dbReference>
<comment type="similarity">
    <text evidence="8">Belongs to the DHBP synthase family.</text>
</comment>
<evidence type="ECO:0000313" key="9">
    <source>
        <dbReference type="EMBL" id="KAL1529208.1"/>
    </source>
</evidence>
<keyword evidence="5 8" id="KW-0460">Magnesium</keyword>
<evidence type="ECO:0000256" key="2">
    <source>
        <dbReference type="ARBA" id="ARBA00004904"/>
    </source>
</evidence>
<dbReference type="InterPro" id="IPR000422">
    <property type="entry name" value="DHBP_synthase_RibB"/>
</dbReference>
<reference evidence="9 10" key="1">
    <citation type="journal article" date="2024" name="Science">
        <title>Giant polyketide synthase enzymes in the biosynthesis of giant marine polyether toxins.</title>
        <authorList>
            <person name="Fallon T.R."/>
            <person name="Shende V.V."/>
            <person name="Wierzbicki I.H."/>
            <person name="Pendleton A.L."/>
            <person name="Watervoot N.F."/>
            <person name="Auber R.P."/>
            <person name="Gonzalez D.J."/>
            <person name="Wisecaver J.H."/>
            <person name="Moore B.S."/>
        </authorList>
    </citation>
    <scope>NUCLEOTIDE SEQUENCE [LARGE SCALE GENOMIC DNA]</scope>
    <source>
        <strain evidence="9 10">12B1</strain>
    </source>
</reference>
<dbReference type="AlphaFoldDB" id="A0AB34K7F1"/>
<evidence type="ECO:0000256" key="5">
    <source>
        <dbReference type="ARBA" id="ARBA00022842"/>
    </source>
</evidence>
<dbReference type="Proteomes" id="UP001515480">
    <property type="component" value="Unassembled WGS sequence"/>
</dbReference>
<dbReference type="NCBIfam" id="TIGR00506">
    <property type="entry name" value="ribB"/>
    <property type="match status" value="1"/>
</dbReference>
<comment type="caution">
    <text evidence="9">The sequence shown here is derived from an EMBL/GenBank/DDBJ whole genome shotgun (WGS) entry which is preliminary data.</text>
</comment>
<comment type="function">
    <text evidence="8">Catalyzes the conversion of D-ribulose 5-phosphate to formate and 3,4-dihydroxy-2-butanone 4-phosphate.</text>
</comment>
<protein>
    <recommendedName>
        <fullName evidence="8">3,4-dihydroxy-2-butanone 4-phosphate synthase</fullName>
        <shortName evidence="8">DHBP synthase</shortName>
        <ecNumber evidence="8">4.1.99.12</ecNumber>
    </recommendedName>
</protein>
<comment type="cofactor">
    <cofactor evidence="1">
        <name>Mn(2+)</name>
        <dbReference type="ChEBI" id="CHEBI:29035"/>
    </cofactor>
</comment>
<dbReference type="EC" id="4.1.99.12" evidence="8"/>
<sequence length="215" mass="22905">MTNPPRGGFGRDTVLAAIDALRAGRIVCVTDDESRENEGDLIMAAEFATAETIGFFVRYTSGVICVSVPGERLDELNLPPMYVNNEDPKQTAFTVSTDYKVGTTTGISAADRAATFRALADPSTKASDFNRPGHVFPLRPKAGGVCERDGHTEAAIDLTKLAGLKPCGVLCEVVNEDGSMARVPDLEPFCKQHGLVLTSIADLIAYLKEQVNGAA</sequence>
<dbReference type="PANTHER" id="PTHR21327:SF18">
    <property type="entry name" value="3,4-DIHYDROXY-2-BUTANONE 4-PHOSPHATE SYNTHASE"/>
    <property type="match status" value="1"/>
</dbReference>
<dbReference type="EMBL" id="JBGBPQ010000001">
    <property type="protein sequence ID" value="KAL1529208.1"/>
    <property type="molecule type" value="Genomic_DNA"/>
</dbReference>
<gene>
    <name evidence="9" type="ORF">AB1Y20_000164</name>
</gene>
<dbReference type="Gene3D" id="3.90.870.10">
    <property type="entry name" value="DHBP synthase"/>
    <property type="match status" value="1"/>
</dbReference>
<dbReference type="GO" id="GO:0009231">
    <property type="term" value="P:riboflavin biosynthetic process"/>
    <property type="evidence" value="ECO:0007669"/>
    <property type="project" value="UniProtKB-KW"/>
</dbReference>
<keyword evidence="7 8" id="KW-0456">Lyase</keyword>
<comment type="subunit">
    <text evidence="8">Homodimer.</text>
</comment>